<dbReference type="InterPro" id="IPR012245">
    <property type="entry name" value="MoaB"/>
</dbReference>
<dbReference type="SMART" id="SM00852">
    <property type="entry name" value="MoCF_biosynth"/>
    <property type="match status" value="1"/>
</dbReference>
<dbReference type="GO" id="GO:0005829">
    <property type="term" value="C:cytosol"/>
    <property type="evidence" value="ECO:0007669"/>
    <property type="project" value="TreeGrafter"/>
</dbReference>
<dbReference type="InterPro" id="IPR036425">
    <property type="entry name" value="MoaB/Mog-like_dom_sf"/>
</dbReference>
<comment type="function">
    <text evidence="2">May be involved in the biosynthesis of molybdopterin.</text>
</comment>
<keyword evidence="2" id="KW-0501">Molybdenum cofactor biosynthesis</keyword>
<comment type="similarity">
    <text evidence="2">Belongs to the MoaB/Mog family.</text>
</comment>
<dbReference type="PIRSF" id="PIRSF006443">
    <property type="entry name" value="MoaB"/>
    <property type="match status" value="1"/>
</dbReference>
<organism evidence="4 5">
    <name type="scientific">Thioploca ingrica</name>
    <dbReference type="NCBI Taxonomy" id="40754"/>
    <lineage>
        <taxon>Bacteria</taxon>
        <taxon>Pseudomonadati</taxon>
        <taxon>Pseudomonadota</taxon>
        <taxon>Gammaproteobacteria</taxon>
        <taxon>Thiotrichales</taxon>
        <taxon>Thiotrichaceae</taxon>
        <taxon>Thioploca</taxon>
    </lineage>
</organism>
<dbReference type="InterPro" id="IPR013484">
    <property type="entry name" value="MoaB_proteobac"/>
</dbReference>
<sequence length="173" mass="18807">MSTPQQFIPLKIAVLTVSDTRTEANDSSGKILVERLTTAGHQCADKVIVPDNIYQIRAVVSNWIVHPDIQVIISTGGTGVTGRDGTPEAIDPLLDKKLAGFGELFRALSYEEIQTSTIQSRALAGVANGTYIFCLPGSAGACKTAWDKIIQAQLDYRTRPCNFVELMPRLLET</sequence>
<proteinExistence type="inferred from homology"/>
<evidence type="ECO:0000259" key="3">
    <source>
        <dbReference type="SMART" id="SM00852"/>
    </source>
</evidence>
<keyword evidence="5" id="KW-1185">Reference proteome</keyword>
<dbReference type="OrthoDB" id="9784492at2"/>
<dbReference type="STRING" id="40754.THII_1302"/>
<dbReference type="GO" id="GO:0006777">
    <property type="term" value="P:Mo-molybdopterin cofactor biosynthetic process"/>
    <property type="evidence" value="ECO:0007669"/>
    <property type="project" value="UniProtKB-UniRule"/>
</dbReference>
<dbReference type="CDD" id="cd00886">
    <property type="entry name" value="MogA_MoaB"/>
    <property type="match status" value="1"/>
</dbReference>
<dbReference type="SUPFAM" id="SSF53218">
    <property type="entry name" value="Molybdenum cofactor biosynthesis proteins"/>
    <property type="match status" value="1"/>
</dbReference>
<dbReference type="NCBIfam" id="TIGR00177">
    <property type="entry name" value="molyb_syn"/>
    <property type="match status" value="1"/>
</dbReference>
<name>A0A090AF11_9GAMM</name>
<dbReference type="UniPathway" id="UPA00344"/>
<dbReference type="Pfam" id="PF00994">
    <property type="entry name" value="MoCF_biosynth"/>
    <property type="match status" value="1"/>
</dbReference>
<dbReference type="PANTHER" id="PTHR43232:SF2">
    <property type="entry name" value="MOLYBDENUM COFACTOR BIOSYNTHESIS PROTEIN B"/>
    <property type="match status" value="1"/>
</dbReference>
<evidence type="ECO:0000256" key="1">
    <source>
        <dbReference type="ARBA" id="ARBA00015262"/>
    </source>
</evidence>
<dbReference type="InterPro" id="IPR001453">
    <property type="entry name" value="MoaB/Mog_dom"/>
</dbReference>
<protein>
    <recommendedName>
        <fullName evidence="1 2">Molybdenum cofactor biosynthesis protein B</fullName>
    </recommendedName>
</protein>
<comment type="pathway">
    <text evidence="2">Cofactor biosynthesis; molybdopterin biosynthesis.</text>
</comment>
<dbReference type="HOGENOM" id="CLU_077358_2_2_6"/>
<dbReference type="Gene3D" id="3.40.980.10">
    <property type="entry name" value="MoaB/Mog-like domain"/>
    <property type="match status" value="1"/>
</dbReference>
<feature type="domain" description="MoaB/Mog" evidence="3">
    <location>
        <begin position="13"/>
        <end position="157"/>
    </location>
</feature>
<reference evidence="4" key="1">
    <citation type="journal article" date="2014" name="ISME J.">
        <title>Ecophysiology of Thioploca ingrica as revealed by the complete genome sequence supplemented with proteomic evidence.</title>
        <authorList>
            <person name="Kojima H."/>
            <person name="Ogura Y."/>
            <person name="Yamamoto N."/>
            <person name="Togashi T."/>
            <person name="Mori H."/>
            <person name="Watanabe T."/>
            <person name="Nemoto F."/>
            <person name="Kurokawa K."/>
            <person name="Hayashi T."/>
            <person name="Fukui M."/>
        </authorList>
    </citation>
    <scope>NUCLEOTIDE SEQUENCE [LARGE SCALE GENOMIC DNA]</scope>
</reference>
<accession>A0A090AF11</accession>
<dbReference type="AlphaFoldDB" id="A0A090AF11"/>
<dbReference type="NCBIfam" id="TIGR02667">
    <property type="entry name" value="moaB_proteo"/>
    <property type="match status" value="1"/>
</dbReference>
<dbReference type="PANTHER" id="PTHR43232">
    <property type="entry name" value="MOLYBDENUM COFACTOR BIOSYNTHESIS PROTEIN B"/>
    <property type="match status" value="1"/>
</dbReference>
<evidence type="ECO:0000313" key="4">
    <source>
        <dbReference type="EMBL" id="BAP55599.1"/>
    </source>
</evidence>
<gene>
    <name evidence="4" type="ORF">THII_1302</name>
</gene>
<evidence type="ECO:0000313" key="5">
    <source>
        <dbReference type="Proteomes" id="UP000031623"/>
    </source>
</evidence>
<dbReference type="KEGG" id="tig:THII_1302"/>
<dbReference type="Proteomes" id="UP000031623">
    <property type="component" value="Chromosome"/>
</dbReference>
<dbReference type="EMBL" id="AP014633">
    <property type="protein sequence ID" value="BAP55599.1"/>
    <property type="molecule type" value="Genomic_DNA"/>
</dbReference>
<evidence type="ECO:0000256" key="2">
    <source>
        <dbReference type="PIRNR" id="PIRNR006443"/>
    </source>
</evidence>